<accession>A0ABN8IYR7</accession>
<reference evidence="2" key="1">
    <citation type="submission" date="2022-03" db="EMBL/GenBank/DDBJ databases">
        <authorList>
            <person name="Martin H S."/>
        </authorList>
    </citation>
    <scope>NUCLEOTIDE SEQUENCE</scope>
</reference>
<feature type="signal peptide" evidence="1">
    <location>
        <begin position="1"/>
        <end position="20"/>
    </location>
</feature>
<keyword evidence="1" id="KW-0732">Signal</keyword>
<organism evidence="2 3">
    <name type="scientific">Iphiclides podalirius</name>
    <name type="common">scarce swallowtail</name>
    <dbReference type="NCBI Taxonomy" id="110791"/>
    <lineage>
        <taxon>Eukaryota</taxon>
        <taxon>Metazoa</taxon>
        <taxon>Ecdysozoa</taxon>
        <taxon>Arthropoda</taxon>
        <taxon>Hexapoda</taxon>
        <taxon>Insecta</taxon>
        <taxon>Pterygota</taxon>
        <taxon>Neoptera</taxon>
        <taxon>Endopterygota</taxon>
        <taxon>Lepidoptera</taxon>
        <taxon>Glossata</taxon>
        <taxon>Ditrysia</taxon>
        <taxon>Papilionoidea</taxon>
        <taxon>Papilionidae</taxon>
        <taxon>Papilioninae</taxon>
        <taxon>Iphiclides</taxon>
    </lineage>
</organism>
<protein>
    <submittedName>
        <fullName evidence="2">Uncharacterized protein</fullName>
    </submittedName>
</protein>
<sequence length="141" mass="15996">MTSFAACTRVILSVIRAVGGAMVQIKSNVGSERTRRCTYKMYTNPFERKHSALRQTLDRLIRGDARLSFRTKKSSLKNNSSNSSIVTYIHAVCTYKRSGWTGFNPLTSMSLNGVNILSSLVWLMEKIHASVYFLIWKPIKK</sequence>
<proteinExistence type="predicted"/>
<name>A0ABN8IYR7_9NEOP</name>
<evidence type="ECO:0000313" key="2">
    <source>
        <dbReference type="EMBL" id="CAH2070999.1"/>
    </source>
</evidence>
<feature type="non-terminal residue" evidence="2">
    <location>
        <position position="1"/>
    </location>
</feature>
<dbReference type="Proteomes" id="UP000837857">
    <property type="component" value="Chromosome 6"/>
</dbReference>
<evidence type="ECO:0000256" key="1">
    <source>
        <dbReference type="SAM" id="SignalP"/>
    </source>
</evidence>
<dbReference type="EMBL" id="OW152818">
    <property type="protein sequence ID" value="CAH2070999.1"/>
    <property type="molecule type" value="Genomic_DNA"/>
</dbReference>
<feature type="chain" id="PRO_5047362324" evidence="1">
    <location>
        <begin position="21"/>
        <end position="141"/>
    </location>
</feature>
<keyword evidence="3" id="KW-1185">Reference proteome</keyword>
<evidence type="ECO:0000313" key="3">
    <source>
        <dbReference type="Proteomes" id="UP000837857"/>
    </source>
</evidence>
<gene>
    <name evidence="2" type="ORF">IPOD504_LOCUS14937</name>
</gene>